<gene>
    <name evidence="3" type="ordered locus">DaAHT2_1779</name>
</gene>
<evidence type="ECO:0000313" key="3">
    <source>
        <dbReference type="EMBL" id="ADH86470.1"/>
    </source>
</evidence>
<feature type="chain" id="PRO_5003091592" evidence="2">
    <location>
        <begin position="20"/>
        <end position="505"/>
    </location>
</feature>
<dbReference type="KEGG" id="dak:DaAHT2_1779"/>
<dbReference type="Proteomes" id="UP000001508">
    <property type="component" value="Chromosome"/>
</dbReference>
<dbReference type="STRING" id="589865.DaAHT2_1779"/>
<protein>
    <submittedName>
        <fullName evidence="3">Uncharacterized protein</fullName>
    </submittedName>
</protein>
<reference evidence="4" key="1">
    <citation type="submission" date="2010-02" db="EMBL/GenBank/DDBJ databases">
        <title>Complete sequence of Desulfurivibrio alkaliphilus AHT2.</title>
        <authorList>
            <consortium name="US DOE Joint Genome Institute"/>
            <person name="Pitluck S."/>
            <person name="Chertkov O."/>
            <person name="Detter J.C."/>
            <person name="Han C."/>
            <person name="Tapia R."/>
            <person name="Larimer F."/>
            <person name="Land M."/>
            <person name="Hauser L."/>
            <person name="Kyrpides N."/>
            <person name="Mikhailova N."/>
            <person name="Sorokin D.Y."/>
            <person name="Muyzer G."/>
            <person name="Woyke T."/>
        </authorList>
    </citation>
    <scope>NUCLEOTIDE SEQUENCE [LARGE SCALE GENOMIC DNA]</scope>
    <source>
        <strain evidence="4">DSM 19089 / UNIQEM U267 / AHT2</strain>
    </source>
</reference>
<keyword evidence="2" id="KW-0732">Signal</keyword>
<keyword evidence="4" id="KW-1185">Reference proteome</keyword>
<dbReference type="PROSITE" id="PS51257">
    <property type="entry name" value="PROKAR_LIPOPROTEIN"/>
    <property type="match status" value="1"/>
</dbReference>
<feature type="compositionally biased region" description="Acidic residues" evidence="1">
    <location>
        <begin position="74"/>
        <end position="92"/>
    </location>
</feature>
<dbReference type="InParanoid" id="D6Z4J5"/>
<organism evidence="3 4">
    <name type="scientific">Desulfurivibrio alkaliphilus (strain DSM 19089 / UNIQEM U267 / AHT2)</name>
    <dbReference type="NCBI Taxonomy" id="589865"/>
    <lineage>
        <taxon>Bacteria</taxon>
        <taxon>Pseudomonadati</taxon>
        <taxon>Thermodesulfobacteriota</taxon>
        <taxon>Desulfobulbia</taxon>
        <taxon>Desulfobulbales</taxon>
        <taxon>Desulfobulbaceae</taxon>
        <taxon>Desulfurivibrio</taxon>
    </lineage>
</organism>
<feature type="signal peptide" evidence="2">
    <location>
        <begin position="1"/>
        <end position="19"/>
    </location>
</feature>
<accession>D6Z4J5</accession>
<dbReference type="HOGENOM" id="CLU_539392_0_0_7"/>
<proteinExistence type="predicted"/>
<evidence type="ECO:0000313" key="4">
    <source>
        <dbReference type="Proteomes" id="UP000001508"/>
    </source>
</evidence>
<dbReference type="SUPFAM" id="SSF117074">
    <property type="entry name" value="Hypothetical protein PA1324"/>
    <property type="match status" value="1"/>
</dbReference>
<sequence length="505" mass="53502">MKTKIARFFPLLLLLLLLAACSGDSGSSSGGSSSTSTEGSTVADSDDGSTVSTGSSAPSKESSSTITESSPVADSDEGAADSTDEGSDEGNDEATIAGITGGVVVDPYIVGATFFEDVNGNGRWDEGEQISTPSDEQGRFAFATPVPAGNAIIMLERGTHQGLPFAGQLMHLVAEEDSDTVVVTPLTTLSARAFADGDISSLLTAVNGYRDYDLAVDPMAGLVGLNGSVNQDDLVDLRANLYVGALLDLFQVGRTIEELNGYNLEPDNYELLYGLREGLLYATDPGAQNDIIALLPMGYDLPPVSMREVAETLPAILNWWKQELISKALQDQPVAVSADDFMDMVDAVQAELGLHYYLRHHQDDAGVQSAIAAGLLPAIETTYVAIGRNNTVGPVEAINYGVLLEQPLLLGDNGRLRFSKDSEGAQGLVELVLGDNSLSGTWQIEEVGGEISLLILKDDNASLELELEANRNSHLSLRIRARADDYDETGFLGQLMNAAGNFQIS</sequence>
<dbReference type="AlphaFoldDB" id="D6Z4J5"/>
<evidence type="ECO:0000256" key="2">
    <source>
        <dbReference type="SAM" id="SignalP"/>
    </source>
</evidence>
<dbReference type="EMBL" id="CP001940">
    <property type="protein sequence ID" value="ADH86470.1"/>
    <property type="molecule type" value="Genomic_DNA"/>
</dbReference>
<feature type="region of interest" description="Disordered" evidence="1">
    <location>
        <begin position="24"/>
        <end position="94"/>
    </location>
</feature>
<dbReference type="OrthoDB" id="5395031at2"/>
<feature type="compositionally biased region" description="Low complexity" evidence="1">
    <location>
        <begin position="24"/>
        <end position="70"/>
    </location>
</feature>
<name>D6Z4J5_DESAT</name>
<dbReference type="eggNOG" id="ENOG502ZPQE">
    <property type="taxonomic scope" value="Bacteria"/>
</dbReference>
<dbReference type="RefSeq" id="WP_013163993.1">
    <property type="nucleotide sequence ID" value="NC_014216.1"/>
</dbReference>
<evidence type="ECO:0000256" key="1">
    <source>
        <dbReference type="SAM" id="MobiDB-lite"/>
    </source>
</evidence>